<keyword evidence="7" id="KW-1185">Reference proteome</keyword>
<dbReference type="EC" id="2.7.7.6" evidence="1"/>
<evidence type="ECO:0000313" key="7">
    <source>
        <dbReference type="Proteomes" id="UP000004994"/>
    </source>
</evidence>
<reference evidence="6" key="1">
    <citation type="journal article" date="2012" name="Nature">
        <title>The tomato genome sequence provides insights into fleshy fruit evolution.</title>
        <authorList>
            <consortium name="Tomato Genome Consortium"/>
        </authorList>
    </citation>
    <scope>NUCLEOTIDE SEQUENCE [LARGE SCALE GENOMIC DNA]</scope>
    <source>
        <strain evidence="6">cv. Heinz 1706</strain>
    </source>
</reference>
<dbReference type="GO" id="GO:0000428">
    <property type="term" value="C:DNA-directed RNA polymerase complex"/>
    <property type="evidence" value="ECO:0007669"/>
    <property type="project" value="UniProtKB-KW"/>
</dbReference>
<dbReference type="OMA" id="NRGMRGI"/>
<dbReference type="STRING" id="4081.A0A3Q7J7P6"/>
<evidence type="ECO:0000256" key="5">
    <source>
        <dbReference type="ARBA" id="ARBA00023163"/>
    </source>
</evidence>
<protein>
    <recommendedName>
        <fullName evidence="1">DNA-directed RNA polymerase</fullName>
        <ecNumber evidence="1">2.7.7.6</ecNumber>
    </recommendedName>
</protein>
<dbReference type="PaxDb" id="4081-Solyc12g036020.1.1"/>
<dbReference type="Proteomes" id="UP000004994">
    <property type="component" value="Chromosome 12"/>
</dbReference>
<dbReference type="PANTHER" id="PTHR48443">
    <property type="entry name" value="DNA-DIRECTED RNA POLYMERASE SUBUNIT BETA"/>
    <property type="match status" value="1"/>
</dbReference>
<reference evidence="6" key="2">
    <citation type="submission" date="2019-01" db="UniProtKB">
        <authorList>
            <consortium name="EnsemblPlants"/>
        </authorList>
    </citation>
    <scope>IDENTIFICATION</scope>
    <source>
        <strain evidence="6">cv. Heinz 1706</strain>
    </source>
</reference>
<dbReference type="GO" id="GO:0003899">
    <property type="term" value="F:DNA-directed RNA polymerase activity"/>
    <property type="evidence" value="ECO:0007669"/>
    <property type="project" value="UniProtKB-EC"/>
</dbReference>
<dbReference type="AlphaFoldDB" id="A0A3Q7J7P6"/>
<dbReference type="Gramene" id="Solyc12g036020.1.1">
    <property type="protein sequence ID" value="Solyc12g036020.1.1.1"/>
    <property type="gene ID" value="Solyc12g036020.1"/>
</dbReference>
<evidence type="ECO:0000256" key="4">
    <source>
        <dbReference type="ARBA" id="ARBA00022695"/>
    </source>
</evidence>
<organism evidence="6">
    <name type="scientific">Solanum lycopersicum</name>
    <name type="common">Tomato</name>
    <name type="synonym">Lycopersicon esculentum</name>
    <dbReference type="NCBI Taxonomy" id="4081"/>
    <lineage>
        <taxon>Eukaryota</taxon>
        <taxon>Viridiplantae</taxon>
        <taxon>Streptophyta</taxon>
        <taxon>Embryophyta</taxon>
        <taxon>Tracheophyta</taxon>
        <taxon>Spermatophyta</taxon>
        <taxon>Magnoliopsida</taxon>
        <taxon>eudicotyledons</taxon>
        <taxon>Gunneridae</taxon>
        <taxon>Pentapetalae</taxon>
        <taxon>asterids</taxon>
        <taxon>lamiids</taxon>
        <taxon>Solanales</taxon>
        <taxon>Solanaceae</taxon>
        <taxon>Solanoideae</taxon>
        <taxon>Solaneae</taxon>
        <taxon>Solanum</taxon>
        <taxon>Solanum subgen. Lycopersicon</taxon>
    </lineage>
</organism>
<evidence type="ECO:0000256" key="3">
    <source>
        <dbReference type="ARBA" id="ARBA00022679"/>
    </source>
</evidence>
<proteinExistence type="predicted"/>
<keyword evidence="3" id="KW-0808">Transferase</keyword>
<name>A0A3Q7J7P6_SOLLC</name>
<dbReference type="Gene3D" id="1.10.132.30">
    <property type="match status" value="1"/>
</dbReference>
<sequence length="56" mass="6168">MTERFNPVHIMSFSGAPGNASQVHNRGMRGIMSDSQEQIIHLPIQSNLCEGLSLTE</sequence>
<keyword evidence="2" id="KW-0240">DNA-directed RNA polymerase</keyword>
<dbReference type="InParanoid" id="A0A3Q7J7P6"/>
<evidence type="ECO:0000256" key="2">
    <source>
        <dbReference type="ARBA" id="ARBA00022478"/>
    </source>
</evidence>
<dbReference type="PANTHER" id="PTHR48443:SF2">
    <property type="entry name" value="DNA-DIRECTED RNA POLYMERASE SUBUNIT BETA"/>
    <property type="match status" value="1"/>
</dbReference>
<keyword evidence="5" id="KW-0804">Transcription</keyword>
<evidence type="ECO:0000313" key="6">
    <source>
        <dbReference type="EnsemblPlants" id="Solyc12g036020.1.1.1"/>
    </source>
</evidence>
<evidence type="ECO:0000256" key="1">
    <source>
        <dbReference type="ARBA" id="ARBA00012418"/>
    </source>
</evidence>
<accession>A0A3Q7J7P6</accession>
<dbReference type="SMR" id="A0A3Q7J7P6"/>
<dbReference type="EnsemblPlants" id="Solyc12g036020.1.1">
    <property type="protein sequence ID" value="Solyc12g036020.1.1.1"/>
    <property type="gene ID" value="Solyc12g036020.1"/>
</dbReference>
<dbReference type="SUPFAM" id="SSF64484">
    <property type="entry name" value="beta and beta-prime subunits of DNA dependent RNA-polymerase"/>
    <property type="match status" value="1"/>
</dbReference>
<dbReference type="InterPro" id="IPR038120">
    <property type="entry name" value="Rpb1_funnel_sf"/>
</dbReference>
<keyword evidence="4" id="KW-0548">Nucleotidyltransferase</keyword>